<dbReference type="KEGG" id="cvt:B843_11185"/>
<evidence type="ECO:0000313" key="5">
    <source>
        <dbReference type="EMBL" id="AHI23615.1"/>
    </source>
</evidence>
<feature type="compositionally biased region" description="Basic and acidic residues" evidence="2">
    <location>
        <begin position="215"/>
        <end position="253"/>
    </location>
</feature>
<feature type="compositionally biased region" description="Polar residues" evidence="2">
    <location>
        <begin position="345"/>
        <end position="355"/>
    </location>
</feature>
<dbReference type="Pfam" id="PF20570">
    <property type="entry name" value="DUF6779"/>
    <property type="match status" value="1"/>
</dbReference>
<evidence type="ECO:0000259" key="4">
    <source>
        <dbReference type="Pfam" id="PF20570"/>
    </source>
</evidence>
<dbReference type="EMBL" id="CP004353">
    <property type="protein sequence ID" value="AHI23615.1"/>
    <property type="molecule type" value="Genomic_DNA"/>
</dbReference>
<dbReference type="AlphaFoldDB" id="W5Y423"/>
<feature type="region of interest" description="Disordered" evidence="2">
    <location>
        <begin position="206"/>
        <end position="436"/>
    </location>
</feature>
<feature type="compositionally biased region" description="Basic and acidic residues" evidence="2">
    <location>
        <begin position="278"/>
        <end position="302"/>
    </location>
</feature>
<keyword evidence="3" id="KW-1133">Transmembrane helix</keyword>
<gene>
    <name evidence="5" type="ORF">B843_11185</name>
</gene>
<name>W5Y423_9CORY</name>
<feature type="domain" description="DUF6779" evidence="4">
    <location>
        <begin position="72"/>
        <end position="179"/>
    </location>
</feature>
<feature type="transmembrane region" description="Helical" evidence="3">
    <location>
        <begin position="48"/>
        <end position="65"/>
    </location>
</feature>
<sequence>MVTSCVNTREVGVWGSLVAMSAENQGNDMTASDAAQREDAATEQGQRLLVALVVLALLASIVMLFTGSVGVLKLALLAALWAAIIGLFLVSRYRVQASRSQAALESEKALGEARLHEAEQRFAADKAQLKVDLEKQLRENEEETLKAIRSQLEDLRAQLEYLTGQSLAEPGMLRAQARRIMEIETATDKAETTVIPKVDLDSETTIIDKVVAPEPPRRSSEVREPAKATAQREEPVEEKHAEHRSDEKKEEGKLSVSQLAATAASKSPYIGGKRRKPEAKPEFEGTHEAEEQTDSTQEKAAPRFDTGSMPKLDWVQGGVHKDTDSSLSADNEGNEANEGEEPSKEQPSPSVSAPASNDDAAKDVKASSTKPKAQPLSEPEGSGEESPVTPASEKPAADQKEDAAEDVAASHGRRRRDEHSGAVSVADLLKRSRKDS</sequence>
<accession>W5Y423</accession>
<dbReference type="PATRIC" id="fig|1224164.3.peg.2255"/>
<organism evidence="5 6">
    <name type="scientific">Corynebacterium vitaeruminis DSM 20294</name>
    <dbReference type="NCBI Taxonomy" id="1224164"/>
    <lineage>
        <taxon>Bacteria</taxon>
        <taxon>Bacillati</taxon>
        <taxon>Actinomycetota</taxon>
        <taxon>Actinomycetes</taxon>
        <taxon>Mycobacteriales</taxon>
        <taxon>Corynebacteriaceae</taxon>
        <taxon>Corynebacterium</taxon>
    </lineage>
</organism>
<dbReference type="eggNOG" id="ENOG5033Y1Q">
    <property type="taxonomic scope" value="Bacteria"/>
</dbReference>
<dbReference type="Proteomes" id="UP000019222">
    <property type="component" value="Chromosome"/>
</dbReference>
<keyword evidence="3" id="KW-0472">Membrane</keyword>
<feature type="compositionally biased region" description="Low complexity" evidence="2">
    <location>
        <begin position="377"/>
        <end position="387"/>
    </location>
</feature>
<feature type="coiled-coil region" evidence="1">
    <location>
        <begin position="101"/>
        <end position="165"/>
    </location>
</feature>
<dbReference type="STRING" id="1224164.B843_11185"/>
<dbReference type="HOGENOM" id="CLU_056332_0_0_11"/>
<proteinExistence type="predicted"/>
<feature type="transmembrane region" description="Helical" evidence="3">
    <location>
        <begin position="71"/>
        <end position="90"/>
    </location>
</feature>
<keyword evidence="1" id="KW-0175">Coiled coil</keyword>
<keyword evidence="3" id="KW-0812">Transmembrane</keyword>
<evidence type="ECO:0000256" key="1">
    <source>
        <dbReference type="SAM" id="Coils"/>
    </source>
</evidence>
<evidence type="ECO:0000256" key="3">
    <source>
        <dbReference type="SAM" id="Phobius"/>
    </source>
</evidence>
<dbReference type="InterPro" id="IPR046706">
    <property type="entry name" value="DUF6779"/>
</dbReference>
<reference evidence="5 6" key="1">
    <citation type="submission" date="2013-02" db="EMBL/GenBank/DDBJ databases">
        <title>The complete genome sequence of Corynebacterium vitaeruminis DSM 20294.</title>
        <authorList>
            <person name="Ruckert C."/>
            <person name="Albersmeier A."/>
            <person name="Kalinowski J."/>
        </authorList>
    </citation>
    <scope>NUCLEOTIDE SEQUENCE [LARGE SCALE GENOMIC DNA]</scope>
    <source>
        <strain evidence="6">ATCC 10234</strain>
    </source>
</reference>
<keyword evidence="6" id="KW-1185">Reference proteome</keyword>
<protein>
    <submittedName>
        <fullName evidence="5">Putative secreted protein</fullName>
    </submittedName>
</protein>
<evidence type="ECO:0000256" key="2">
    <source>
        <dbReference type="SAM" id="MobiDB-lite"/>
    </source>
</evidence>
<evidence type="ECO:0000313" key="6">
    <source>
        <dbReference type="Proteomes" id="UP000019222"/>
    </source>
</evidence>